<keyword evidence="8" id="KW-0812">Transmembrane</keyword>
<comment type="similarity">
    <text evidence="2 7">Belongs to the cytochrome P450 family.</text>
</comment>
<evidence type="ECO:0000256" key="7">
    <source>
        <dbReference type="RuleBase" id="RU000461"/>
    </source>
</evidence>
<keyword evidence="10" id="KW-1185">Reference proteome</keyword>
<accession>W9YK73</accession>
<keyword evidence="4 7" id="KW-0560">Oxidoreductase</keyword>
<keyword evidence="8" id="KW-1133">Transmembrane helix</keyword>
<dbReference type="InterPro" id="IPR001128">
    <property type="entry name" value="Cyt_P450"/>
</dbReference>
<dbReference type="Pfam" id="PF00067">
    <property type="entry name" value="p450"/>
    <property type="match status" value="1"/>
</dbReference>
<organism evidence="9 10">
    <name type="scientific">Capronia epimyces CBS 606.96</name>
    <dbReference type="NCBI Taxonomy" id="1182542"/>
    <lineage>
        <taxon>Eukaryota</taxon>
        <taxon>Fungi</taxon>
        <taxon>Dikarya</taxon>
        <taxon>Ascomycota</taxon>
        <taxon>Pezizomycotina</taxon>
        <taxon>Eurotiomycetes</taxon>
        <taxon>Chaetothyriomycetidae</taxon>
        <taxon>Chaetothyriales</taxon>
        <taxon>Herpotrichiellaceae</taxon>
        <taxon>Capronia</taxon>
    </lineage>
</organism>
<proteinExistence type="inferred from homology"/>
<dbReference type="InterPro" id="IPR017972">
    <property type="entry name" value="Cyt_P450_CS"/>
</dbReference>
<dbReference type="InterPro" id="IPR050121">
    <property type="entry name" value="Cytochrome_P450_monoxygenase"/>
</dbReference>
<dbReference type="Gene3D" id="1.10.630.10">
    <property type="entry name" value="Cytochrome P450"/>
    <property type="match status" value="1"/>
</dbReference>
<evidence type="ECO:0000256" key="8">
    <source>
        <dbReference type="SAM" id="Phobius"/>
    </source>
</evidence>
<dbReference type="InterPro" id="IPR036396">
    <property type="entry name" value="Cyt_P450_sf"/>
</dbReference>
<dbReference type="PANTHER" id="PTHR24305:SF96">
    <property type="entry name" value="CYTOCHROME P450 MONOOXYGENASE STCB-RELATED"/>
    <property type="match status" value="1"/>
</dbReference>
<dbReference type="PROSITE" id="PS00086">
    <property type="entry name" value="CYTOCHROME_P450"/>
    <property type="match status" value="1"/>
</dbReference>
<evidence type="ECO:0000256" key="2">
    <source>
        <dbReference type="ARBA" id="ARBA00010617"/>
    </source>
</evidence>
<dbReference type="PRINTS" id="PR00385">
    <property type="entry name" value="P450"/>
</dbReference>
<dbReference type="GO" id="GO:0005506">
    <property type="term" value="F:iron ion binding"/>
    <property type="evidence" value="ECO:0007669"/>
    <property type="project" value="InterPro"/>
</dbReference>
<dbReference type="InterPro" id="IPR002401">
    <property type="entry name" value="Cyt_P450_E_grp-I"/>
</dbReference>
<evidence type="ECO:0008006" key="11">
    <source>
        <dbReference type="Google" id="ProtNLM"/>
    </source>
</evidence>
<dbReference type="EMBL" id="AMGY01000002">
    <property type="protein sequence ID" value="EXJ89646.1"/>
    <property type="molecule type" value="Genomic_DNA"/>
</dbReference>
<dbReference type="RefSeq" id="XP_007731043.1">
    <property type="nucleotide sequence ID" value="XM_007732853.1"/>
</dbReference>
<keyword evidence="5 6" id="KW-0408">Iron</keyword>
<evidence type="ECO:0000256" key="3">
    <source>
        <dbReference type="ARBA" id="ARBA00022723"/>
    </source>
</evidence>
<dbReference type="STRING" id="1182542.W9YK73"/>
<dbReference type="Proteomes" id="UP000019478">
    <property type="component" value="Unassembled WGS sequence"/>
</dbReference>
<evidence type="ECO:0000256" key="6">
    <source>
        <dbReference type="PIRSR" id="PIRSR602401-1"/>
    </source>
</evidence>
<dbReference type="GO" id="GO:0016705">
    <property type="term" value="F:oxidoreductase activity, acting on paired donors, with incorporation or reduction of molecular oxygen"/>
    <property type="evidence" value="ECO:0007669"/>
    <property type="project" value="InterPro"/>
</dbReference>
<keyword evidence="6 7" id="KW-0349">Heme</keyword>
<feature type="binding site" description="axial binding residue" evidence="6">
    <location>
        <position position="435"/>
    </location>
    <ligand>
        <name>heme</name>
        <dbReference type="ChEBI" id="CHEBI:30413"/>
    </ligand>
    <ligandPart>
        <name>Fe</name>
        <dbReference type="ChEBI" id="CHEBI:18248"/>
    </ligandPart>
</feature>
<dbReference type="HOGENOM" id="CLU_001570_14_2_1"/>
<protein>
    <recommendedName>
        <fullName evidence="11">Cytochrome P450 oxidoreductase</fullName>
    </recommendedName>
</protein>
<dbReference type="GO" id="GO:0020037">
    <property type="term" value="F:heme binding"/>
    <property type="evidence" value="ECO:0007669"/>
    <property type="project" value="InterPro"/>
</dbReference>
<dbReference type="AlphaFoldDB" id="W9YK73"/>
<gene>
    <name evidence="9" type="ORF">A1O3_02713</name>
</gene>
<evidence type="ECO:0000256" key="4">
    <source>
        <dbReference type="ARBA" id="ARBA00023002"/>
    </source>
</evidence>
<dbReference type="eggNOG" id="KOG0156">
    <property type="taxonomic scope" value="Eukaryota"/>
</dbReference>
<dbReference type="PANTHER" id="PTHR24305">
    <property type="entry name" value="CYTOCHROME P450"/>
    <property type="match status" value="1"/>
</dbReference>
<dbReference type="GeneID" id="19166843"/>
<evidence type="ECO:0000313" key="9">
    <source>
        <dbReference type="EMBL" id="EXJ89646.1"/>
    </source>
</evidence>
<dbReference type="OrthoDB" id="1470350at2759"/>
<dbReference type="GO" id="GO:0004497">
    <property type="term" value="F:monooxygenase activity"/>
    <property type="evidence" value="ECO:0007669"/>
    <property type="project" value="UniProtKB-KW"/>
</dbReference>
<keyword evidence="3 6" id="KW-0479">Metal-binding</keyword>
<reference evidence="9 10" key="1">
    <citation type="submission" date="2013-03" db="EMBL/GenBank/DDBJ databases">
        <title>The Genome Sequence of Capronia epimyces CBS 606.96.</title>
        <authorList>
            <consortium name="The Broad Institute Genomics Platform"/>
            <person name="Cuomo C."/>
            <person name="de Hoog S."/>
            <person name="Gorbushina A."/>
            <person name="Walker B."/>
            <person name="Young S.K."/>
            <person name="Zeng Q."/>
            <person name="Gargeya S."/>
            <person name="Fitzgerald M."/>
            <person name="Haas B."/>
            <person name="Abouelleil A."/>
            <person name="Allen A.W."/>
            <person name="Alvarado L."/>
            <person name="Arachchi H.M."/>
            <person name="Berlin A.M."/>
            <person name="Chapman S.B."/>
            <person name="Gainer-Dewar J."/>
            <person name="Goldberg J."/>
            <person name="Griggs A."/>
            <person name="Gujja S."/>
            <person name="Hansen M."/>
            <person name="Howarth C."/>
            <person name="Imamovic A."/>
            <person name="Ireland A."/>
            <person name="Larimer J."/>
            <person name="McCowan C."/>
            <person name="Murphy C."/>
            <person name="Pearson M."/>
            <person name="Poon T.W."/>
            <person name="Priest M."/>
            <person name="Roberts A."/>
            <person name="Saif S."/>
            <person name="Shea T."/>
            <person name="Sisk P."/>
            <person name="Sykes S."/>
            <person name="Wortman J."/>
            <person name="Nusbaum C."/>
            <person name="Birren B."/>
        </authorList>
    </citation>
    <scope>NUCLEOTIDE SEQUENCE [LARGE SCALE GENOMIC DNA]</scope>
    <source>
        <strain evidence="9 10">CBS 606.96</strain>
    </source>
</reference>
<sequence length="496" mass="54803">MTQLSSSIVAAVSLGLGLALLVVLVRGFRNELKKVPGPWHTLFTDLALKISIITGRRMYYVDSLYKKYGPYVRIAPHEVAVNDPAGFAQIHKIPGFDKSEWYTGLTGLPRQMVFSMTDSKMHAARRRLFARPFSRTFLLQHWHDTIRDMTKFAVHRIHGEAVSAAPSTIAVDVMKWWTFMSTDISGRLMYGHSFGNLETGQATLKLMMMNGKVNGAVNEFPFLKVVGRVLRYLPIPAVQEILCLNEILIEQGRSLLGSVRASDSNSNIFSNIAAEAEKGERTGLDEEDVLIEASGVIIAASDTTAITLTYLVWAVLSRPLLQKALEDEVDRLPDDFGDADLEKLPLLRAVIDETLRLYGAAPGGLPRSVPADGALMHGYFFPGGTTVTTQAWSLHRDPELFPNPLEFSPSRWLNDEVSPAAKKIYHPFGAGARSCLGVNFASMMLRLATAEFFRKCKGAQLASSTTDESMTPENYFLIAPKSHKCEIVLPQAQAQA</sequence>
<keyword evidence="8" id="KW-0472">Membrane</keyword>
<dbReference type="CDD" id="cd11059">
    <property type="entry name" value="CYP_fungal"/>
    <property type="match status" value="1"/>
</dbReference>
<dbReference type="PRINTS" id="PR00463">
    <property type="entry name" value="EP450I"/>
</dbReference>
<evidence type="ECO:0000256" key="5">
    <source>
        <dbReference type="ARBA" id="ARBA00023004"/>
    </source>
</evidence>
<keyword evidence="7" id="KW-0503">Monooxygenase</keyword>
<comment type="caution">
    <text evidence="9">The sequence shown here is derived from an EMBL/GenBank/DDBJ whole genome shotgun (WGS) entry which is preliminary data.</text>
</comment>
<feature type="transmembrane region" description="Helical" evidence="8">
    <location>
        <begin position="6"/>
        <end position="25"/>
    </location>
</feature>
<evidence type="ECO:0000256" key="1">
    <source>
        <dbReference type="ARBA" id="ARBA00001971"/>
    </source>
</evidence>
<comment type="cofactor">
    <cofactor evidence="1 6">
        <name>heme</name>
        <dbReference type="ChEBI" id="CHEBI:30413"/>
    </cofactor>
</comment>
<dbReference type="SUPFAM" id="SSF48264">
    <property type="entry name" value="Cytochrome P450"/>
    <property type="match status" value="1"/>
</dbReference>
<evidence type="ECO:0000313" key="10">
    <source>
        <dbReference type="Proteomes" id="UP000019478"/>
    </source>
</evidence>
<name>W9YK73_9EURO</name>